<evidence type="ECO:0008006" key="3">
    <source>
        <dbReference type="Google" id="ProtNLM"/>
    </source>
</evidence>
<feature type="transmembrane region" description="Helical" evidence="1">
    <location>
        <begin position="20"/>
        <end position="43"/>
    </location>
</feature>
<reference evidence="2" key="1">
    <citation type="submission" date="2019-08" db="EMBL/GenBank/DDBJ databases">
        <authorList>
            <person name="Kucharzyk K."/>
            <person name="Murdoch R.W."/>
            <person name="Higgins S."/>
            <person name="Loffler F."/>
        </authorList>
    </citation>
    <scope>NUCLEOTIDE SEQUENCE</scope>
</reference>
<dbReference type="InterPro" id="IPR007163">
    <property type="entry name" value="VCA0040-like"/>
</dbReference>
<organism evidence="2">
    <name type="scientific">bioreactor metagenome</name>
    <dbReference type="NCBI Taxonomy" id="1076179"/>
    <lineage>
        <taxon>unclassified sequences</taxon>
        <taxon>metagenomes</taxon>
        <taxon>ecological metagenomes</taxon>
    </lineage>
</organism>
<proteinExistence type="predicted"/>
<gene>
    <name evidence="2" type="ORF">SDC9_144590</name>
</gene>
<protein>
    <recommendedName>
        <fullName evidence="3">DUF368 domain-containing protein</fullName>
    </recommendedName>
</protein>
<feature type="transmembrane region" description="Helical" evidence="1">
    <location>
        <begin position="50"/>
        <end position="70"/>
    </location>
</feature>
<feature type="transmembrane region" description="Helical" evidence="1">
    <location>
        <begin position="76"/>
        <end position="96"/>
    </location>
</feature>
<evidence type="ECO:0000256" key="1">
    <source>
        <dbReference type="SAM" id="Phobius"/>
    </source>
</evidence>
<keyword evidence="1" id="KW-1133">Transmembrane helix</keyword>
<dbReference type="Pfam" id="PF04018">
    <property type="entry name" value="VCA0040-like"/>
    <property type="match status" value="1"/>
</dbReference>
<dbReference type="AlphaFoldDB" id="A0A645E6L6"/>
<accession>A0A645E6L6</accession>
<keyword evidence="1" id="KW-0472">Membrane</keyword>
<name>A0A645E6L6_9ZZZZ</name>
<sequence length="103" mass="11161">MALDLYQPIMQGLSEMNLSVLLSTLPGMVLTVLLLARLVNWVFQKHYSVAFHGILGVVIASTMVIFPVEYAGAGEVVLSVICAAVGFLLAFFLSGLDRRTQGF</sequence>
<evidence type="ECO:0000313" key="2">
    <source>
        <dbReference type="EMBL" id="MPM97417.1"/>
    </source>
</evidence>
<comment type="caution">
    <text evidence="2">The sequence shown here is derived from an EMBL/GenBank/DDBJ whole genome shotgun (WGS) entry which is preliminary data.</text>
</comment>
<keyword evidence="1" id="KW-0812">Transmembrane</keyword>
<dbReference type="EMBL" id="VSSQ01043700">
    <property type="protein sequence ID" value="MPM97417.1"/>
    <property type="molecule type" value="Genomic_DNA"/>
</dbReference>